<dbReference type="PRINTS" id="PR00732">
    <property type="entry name" value="GLHYDRLASE4"/>
</dbReference>
<keyword evidence="10" id="KW-0472">Membrane</keyword>
<comment type="cofactor">
    <cofactor evidence="1">
        <name>Mn(2+)</name>
        <dbReference type="ChEBI" id="CHEBI:29035"/>
    </cofactor>
</comment>
<keyword evidence="10" id="KW-0812">Transmembrane</keyword>
<evidence type="ECO:0000313" key="12">
    <source>
        <dbReference type="EMBL" id="MDY0409269.1"/>
    </source>
</evidence>
<dbReference type="SUPFAM" id="SSF51735">
    <property type="entry name" value="NAD(P)-binding Rossmann-fold domains"/>
    <property type="match status" value="1"/>
</dbReference>
<evidence type="ECO:0000256" key="10">
    <source>
        <dbReference type="SAM" id="Phobius"/>
    </source>
</evidence>
<comment type="cofactor">
    <cofactor evidence="9">
        <name>NAD(+)</name>
        <dbReference type="ChEBI" id="CHEBI:57540"/>
    </cofactor>
    <text evidence="9">Binds 1 NAD(+) per subunit.</text>
</comment>
<dbReference type="Gene3D" id="3.90.1820.10">
    <property type="entry name" value="AglA-like glucosidase"/>
    <property type="match status" value="1"/>
</dbReference>
<feature type="transmembrane region" description="Helical" evidence="10">
    <location>
        <begin position="238"/>
        <end position="257"/>
    </location>
</feature>
<evidence type="ECO:0000256" key="3">
    <source>
        <dbReference type="ARBA" id="ARBA00022723"/>
    </source>
</evidence>
<evidence type="ECO:0000256" key="2">
    <source>
        <dbReference type="ARBA" id="ARBA00010141"/>
    </source>
</evidence>
<evidence type="ECO:0000256" key="6">
    <source>
        <dbReference type="ARBA" id="ARBA00023211"/>
    </source>
</evidence>
<evidence type="ECO:0000313" key="13">
    <source>
        <dbReference type="Proteomes" id="UP001275315"/>
    </source>
</evidence>
<dbReference type="SUPFAM" id="SSF56327">
    <property type="entry name" value="LDH C-terminal domain-like"/>
    <property type="match status" value="1"/>
</dbReference>
<protein>
    <recommendedName>
        <fullName evidence="11">Glycosyl hydrolase family 4 C-terminal domain-containing protein</fullName>
    </recommendedName>
</protein>
<keyword evidence="7" id="KW-0119">Carbohydrate metabolism</keyword>
<accession>A0ABU5CSF0</accession>
<dbReference type="EMBL" id="JAWDIQ010000002">
    <property type="protein sequence ID" value="MDY0409269.1"/>
    <property type="molecule type" value="Genomic_DNA"/>
</dbReference>
<keyword evidence="5 9" id="KW-0520">NAD</keyword>
<keyword evidence="3" id="KW-0479">Metal-binding</keyword>
<keyword evidence="4 9" id="KW-0378">Hydrolase</keyword>
<dbReference type="Pfam" id="PF11975">
    <property type="entry name" value="Glyco_hydro_4C"/>
    <property type="match status" value="1"/>
</dbReference>
<dbReference type="InterPro" id="IPR001088">
    <property type="entry name" value="Glyco_hydro_4"/>
</dbReference>
<keyword evidence="13" id="KW-1185">Reference proteome</keyword>
<comment type="similarity">
    <text evidence="2 9">Belongs to the glycosyl hydrolase 4 family.</text>
</comment>
<dbReference type="PANTHER" id="PTHR32092">
    <property type="entry name" value="6-PHOSPHO-BETA-GLUCOSIDASE-RELATED"/>
    <property type="match status" value="1"/>
</dbReference>
<keyword evidence="6" id="KW-0464">Manganese</keyword>
<evidence type="ECO:0000256" key="1">
    <source>
        <dbReference type="ARBA" id="ARBA00001936"/>
    </source>
</evidence>
<proteinExistence type="inferred from homology"/>
<organism evidence="12 13">
    <name type="scientific">Paracerasibacillus soli</name>
    <dbReference type="NCBI Taxonomy" id="480284"/>
    <lineage>
        <taxon>Bacteria</taxon>
        <taxon>Bacillati</taxon>
        <taxon>Bacillota</taxon>
        <taxon>Bacilli</taxon>
        <taxon>Bacillales</taxon>
        <taxon>Bacillaceae</taxon>
        <taxon>Paracerasibacillus</taxon>
    </lineage>
</organism>
<name>A0ABU5CSF0_9BACI</name>
<dbReference type="InterPro" id="IPR015955">
    <property type="entry name" value="Lactate_DH/Glyco_Ohase_4_C"/>
</dbReference>
<dbReference type="Pfam" id="PF02056">
    <property type="entry name" value="Glyco_hydro_4"/>
    <property type="match status" value="1"/>
</dbReference>
<evidence type="ECO:0000256" key="5">
    <source>
        <dbReference type="ARBA" id="ARBA00023027"/>
    </source>
</evidence>
<dbReference type="Proteomes" id="UP001275315">
    <property type="component" value="Unassembled WGS sequence"/>
</dbReference>
<evidence type="ECO:0000256" key="7">
    <source>
        <dbReference type="ARBA" id="ARBA00023277"/>
    </source>
</evidence>
<reference evidence="12 13" key="1">
    <citation type="submission" date="2023-10" db="EMBL/GenBank/DDBJ databases">
        <title>Virgibacillus soli CC-YMP-6 genome.</title>
        <authorList>
            <person name="Miliotis G."/>
            <person name="Sengupta P."/>
            <person name="Hameed A."/>
            <person name="Chuvochina M."/>
            <person name="Mcdonagh F."/>
            <person name="Simpson A.C."/>
            <person name="Singh N.K."/>
            <person name="Rekha P.D."/>
            <person name="Raman K."/>
            <person name="Hugenholtz P."/>
            <person name="Venkateswaran K."/>
        </authorList>
    </citation>
    <scope>NUCLEOTIDE SEQUENCE [LARGE SCALE GENOMIC DNA]</scope>
    <source>
        <strain evidence="12 13">CC-YMP-6</strain>
    </source>
</reference>
<comment type="caution">
    <text evidence="12">The sequence shown here is derived from an EMBL/GenBank/DDBJ whole genome shotgun (WGS) entry which is preliminary data.</text>
</comment>
<dbReference type="RefSeq" id="WP_320380071.1">
    <property type="nucleotide sequence ID" value="NZ_JAWDIQ010000002.1"/>
</dbReference>
<dbReference type="InterPro" id="IPR036291">
    <property type="entry name" value="NAD(P)-bd_dom_sf"/>
</dbReference>
<evidence type="ECO:0000256" key="4">
    <source>
        <dbReference type="ARBA" id="ARBA00022801"/>
    </source>
</evidence>
<evidence type="ECO:0000256" key="9">
    <source>
        <dbReference type="RuleBase" id="RU361152"/>
    </source>
</evidence>
<keyword evidence="10" id="KW-1133">Transmembrane helix</keyword>
<keyword evidence="8 9" id="KW-0326">Glycosidase</keyword>
<dbReference type="InterPro" id="IPR022616">
    <property type="entry name" value="Glyco_hydro_4_C"/>
</dbReference>
<evidence type="ECO:0000259" key="11">
    <source>
        <dbReference type="Pfam" id="PF11975"/>
    </source>
</evidence>
<feature type="domain" description="Glycosyl hydrolase family 4 C-terminal" evidence="11">
    <location>
        <begin position="197"/>
        <end position="248"/>
    </location>
</feature>
<gene>
    <name evidence="12" type="ORF">RWD45_12700</name>
</gene>
<dbReference type="InterPro" id="IPR053715">
    <property type="entry name" value="GH4_Enzyme_sf"/>
</dbReference>
<evidence type="ECO:0000256" key="8">
    <source>
        <dbReference type="ARBA" id="ARBA00023295"/>
    </source>
</evidence>
<sequence length="263" mass="29791">MAKLPKIVIIGAGSAIFGLSMLKDAFSTKSLWGSELVLVDINEAAVKRMASAAQKMNDALGAEYNILYTTNRKEVLPGADFVILSVAIDRVKMWKQDFAIPKKYGINHVLGENVGPGAVFHTMRNIPIILEICRDMEELCPDALLINFTNPESRLCIAINKYTNVKVVGLCHQIKAGIEIVSTITNIDKAHIDVKAWGINHFTWMVDIRDKLTGEDLYPLFREKERTYYPEYAKLSRFIFRQYGLFPTLVMVILVNFSRMRMK</sequence>